<evidence type="ECO:0000313" key="4">
    <source>
        <dbReference type="Proteomes" id="UP000322499"/>
    </source>
</evidence>
<protein>
    <submittedName>
        <fullName evidence="3">ATP-dependent DNA helicase RecG</fullName>
    </submittedName>
</protein>
<accession>A0A5S5CPH8</accession>
<feature type="region of interest" description="Disordered" evidence="1">
    <location>
        <begin position="561"/>
        <end position="584"/>
    </location>
</feature>
<organism evidence="3 4">
    <name type="scientific">Blastococcus xanthinilyticus</name>
    <dbReference type="NCBI Taxonomy" id="1564164"/>
    <lineage>
        <taxon>Bacteria</taxon>
        <taxon>Bacillati</taxon>
        <taxon>Actinomycetota</taxon>
        <taxon>Actinomycetes</taxon>
        <taxon>Geodermatophilales</taxon>
        <taxon>Geodermatophilaceae</taxon>
        <taxon>Blastococcus</taxon>
    </lineage>
</organism>
<dbReference type="InterPro" id="IPR036388">
    <property type="entry name" value="WH-like_DNA-bd_sf"/>
</dbReference>
<keyword evidence="3" id="KW-0347">Helicase</keyword>
<dbReference type="PANTHER" id="PTHR30595:SF6">
    <property type="entry name" value="SCHLAFEN ALBA-2 DOMAIN-CONTAINING PROTEIN"/>
    <property type="match status" value="1"/>
</dbReference>
<dbReference type="PANTHER" id="PTHR30595">
    <property type="entry name" value="GLPR-RELATED TRANSCRIPTIONAL REPRESSOR"/>
    <property type="match status" value="1"/>
</dbReference>
<dbReference type="InterPro" id="IPR038461">
    <property type="entry name" value="Schlafen_AlbA_2_dom_sf"/>
</dbReference>
<feature type="domain" description="Schlafen AlbA-2" evidence="2">
    <location>
        <begin position="22"/>
        <end position="139"/>
    </location>
</feature>
<dbReference type="Gene3D" id="1.10.10.10">
    <property type="entry name" value="Winged helix-like DNA-binding domain superfamily/Winged helix DNA-binding domain"/>
    <property type="match status" value="1"/>
</dbReference>
<keyword evidence="3" id="KW-0547">Nucleotide-binding</keyword>
<sequence>MTADELADIVAHLRAVGADGADVEAKASKTALPKSTRETLSAFANTDGGVIVLGLDESSNFAATGVDDAAKVAADLGAMASTNMEPPLRLLIETHEFEGVHLVTAEVPRMSLDKRPCFYTGAGMDRGSFIRVADGDRHLTTYEIQMMMASRGQPTEDLEPVPGATTEHLDSELVDGYVSRLRVNRPYAYKDGTTQDVLRLSRVLVPGDDGQLVPSLGGLVALGRYPQEFFPQLMLSFVHYPSLEAGEGVDVARFIDNVTLEGPIPVIVRDTLVALRRNMSRRSVVTGAGRADAWDYPETALREAIVNALVHRDFSAASRGTQVQIEMYPDRLEIQNPGGLFGPVTVHALGEKTFSSSRNSALLRILEDVPMPGGDRTVCENRGSGIKAMYAALRHAGMQLPRFQDSISAFKVTFPNHALLSDTVVQWIGDLGERDLSDTQIVGLAMLRGGESLDNATYRKATGIDSRVATKELQDLVTRELVVQSGASRWTTYRLHSRLRDWPASDATPKRRAPANRRSEILVALGPHTLSKAEVAAIAGLNPKLTGHWLTTLLREGRVERVGDSPQSNHTRYRRLSGGDDDPDQMVLSFGDS</sequence>
<dbReference type="InterPro" id="IPR038475">
    <property type="entry name" value="RecG_C_sf"/>
</dbReference>
<comment type="caution">
    <text evidence="3">The sequence shown here is derived from an EMBL/GenBank/DDBJ whole genome shotgun (WGS) entry which is preliminary data.</text>
</comment>
<reference evidence="3 4" key="1">
    <citation type="submission" date="2019-07" db="EMBL/GenBank/DDBJ databases">
        <title>Genomic Encyclopedia of Archaeal and Bacterial Type Strains, Phase II (KMG-II): from individual species to whole genera.</title>
        <authorList>
            <person name="Goeker M."/>
        </authorList>
    </citation>
    <scope>NUCLEOTIDE SEQUENCE [LARGE SCALE GENOMIC DNA]</scope>
    <source>
        <strain evidence="3 4">DSM 46842</strain>
    </source>
</reference>
<dbReference type="Gene3D" id="3.30.950.30">
    <property type="entry name" value="Schlafen, AAA domain"/>
    <property type="match status" value="1"/>
</dbReference>
<dbReference type="Proteomes" id="UP000322499">
    <property type="component" value="Unassembled WGS sequence"/>
</dbReference>
<evidence type="ECO:0000256" key="1">
    <source>
        <dbReference type="SAM" id="MobiDB-lite"/>
    </source>
</evidence>
<dbReference type="EMBL" id="VNHW01000026">
    <property type="protein sequence ID" value="TYP81149.1"/>
    <property type="molecule type" value="Genomic_DNA"/>
</dbReference>
<dbReference type="GO" id="GO:0004386">
    <property type="term" value="F:helicase activity"/>
    <property type="evidence" value="ECO:0007669"/>
    <property type="project" value="UniProtKB-KW"/>
</dbReference>
<proteinExistence type="predicted"/>
<dbReference type="Pfam" id="PF04326">
    <property type="entry name" value="SLFN_AlbA_2"/>
    <property type="match status" value="1"/>
</dbReference>
<dbReference type="RefSeq" id="WP_166535297.1">
    <property type="nucleotide sequence ID" value="NZ_VNHW01000026.1"/>
</dbReference>
<name>A0A5S5CPH8_9ACTN</name>
<dbReference type="Pfam" id="PF13749">
    <property type="entry name" value="HATPase_c_4"/>
    <property type="match status" value="1"/>
</dbReference>
<gene>
    <name evidence="3" type="ORF">BD833_1262</name>
</gene>
<dbReference type="AlphaFoldDB" id="A0A5S5CPH8"/>
<keyword evidence="3" id="KW-0378">Hydrolase</keyword>
<keyword evidence="4" id="KW-1185">Reference proteome</keyword>
<dbReference type="Gene3D" id="3.30.565.60">
    <property type="match status" value="1"/>
</dbReference>
<evidence type="ECO:0000313" key="3">
    <source>
        <dbReference type="EMBL" id="TYP81149.1"/>
    </source>
</evidence>
<keyword evidence="3" id="KW-0067">ATP-binding</keyword>
<dbReference type="InterPro" id="IPR007421">
    <property type="entry name" value="Schlafen_AlbA_2_dom"/>
</dbReference>
<evidence type="ECO:0000259" key="2">
    <source>
        <dbReference type="Pfam" id="PF04326"/>
    </source>
</evidence>